<keyword evidence="4 6" id="KW-0862">Zinc</keyword>
<evidence type="ECO:0000256" key="4">
    <source>
        <dbReference type="ARBA" id="ARBA00022833"/>
    </source>
</evidence>
<dbReference type="Pfam" id="PF04434">
    <property type="entry name" value="SWIM"/>
    <property type="match status" value="1"/>
</dbReference>
<dbReference type="PANTHER" id="PTHR31669">
    <property type="entry name" value="PROTEIN FAR1-RELATED SEQUENCE 10-RELATED"/>
    <property type="match status" value="1"/>
</dbReference>
<dbReference type="RefSeq" id="XP_010935482.1">
    <property type="nucleotide sequence ID" value="XM_010937180.2"/>
</dbReference>
<keyword evidence="3 5" id="KW-0863">Zinc-finger</keyword>
<dbReference type="InterPro" id="IPR018289">
    <property type="entry name" value="MULE_transposase_dom"/>
</dbReference>
<dbReference type="PANTHER" id="PTHR31669:SF251">
    <property type="entry name" value="PROTEIN FAR1-RELATED SEQUENCE"/>
    <property type="match status" value="1"/>
</dbReference>
<dbReference type="InterPro" id="IPR004330">
    <property type="entry name" value="FAR1_DNA_bnd_dom"/>
</dbReference>
<evidence type="ECO:0000256" key="6">
    <source>
        <dbReference type="RuleBase" id="RU367018"/>
    </source>
</evidence>
<dbReference type="InterPro" id="IPR007527">
    <property type="entry name" value="Znf_SWIM"/>
</dbReference>
<evidence type="ECO:0000259" key="8">
    <source>
        <dbReference type="PROSITE" id="PS50966"/>
    </source>
</evidence>
<organism evidence="9 12">
    <name type="scientific">Elaeis guineensis var. tenera</name>
    <name type="common">Oil palm</name>
    <dbReference type="NCBI Taxonomy" id="51953"/>
    <lineage>
        <taxon>Eukaryota</taxon>
        <taxon>Viridiplantae</taxon>
        <taxon>Streptophyta</taxon>
        <taxon>Embryophyta</taxon>
        <taxon>Tracheophyta</taxon>
        <taxon>Spermatophyta</taxon>
        <taxon>Magnoliopsida</taxon>
        <taxon>Liliopsida</taxon>
        <taxon>Arecaceae</taxon>
        <taxon>Arecoideae</taxon>
        <taxon>Cocoseae</taxon>
        <taxon>Elaeidinae</taxon>
        <taxon>Elaeis</taxon>
    </lineage>
</organism>
<evidence type="ECO:0000256" key="7">
    <source>
        <dbReference type="SAM" id="MobiDB-lite"/>
    </source>
</evidence>
<dbReference type="OrthoDB" id="675990at2759"/>
<evidence type="ECO:0000313" key="9">
    <source>
        <dbReference type="Proteomes" id="UP000504607"/>
    </source>
</evidence>
<feature type="compositionally biased region" description="Basic and acidic residues" evidence="7">
    <location>
        <begin position="1"/>
        <end position="10"/>
    </location>
</feature>
<dbReference type="RefSeq" id="XP_019709512.1">
    <property type="nucleotide sequence ID" value="XM_019853953.2"/>
</dbReference>
<comment type="function">
    <text evidence="6">Putative transcription activator involved in regulating light control of development.</text>
</comment>
<dbReference type="KEGG" id="egu:105055391"/>
<sequence length="680" mass="78111">MVTSKEKMVGEELDEFDLASSEEETSSQEAMRLATEKYDRCDIYLGMEFSTDRQASAYYDMYAKQEGFRARDGEVRRLEDGTICARQYVCSRAKRMREGEAEESNQKRGPAVLRKGCPVMIEIERVSEYGWEVVDFCDEHNHKVVSPYWEKVHKGKPPKSKKKMDVRKEEGVQTNFISDALEEQTCGYVGVGAEDASNRTMGGKPNAFGSDGQIVLDYFTKWQVRNATCVFAVQLDDEQCLSGVFWSDARARLMYNLFSDVVIFDTTTKINGNKLLFATFLGVNNHAQLVFLGGALVASETEATFMWIFRSWLEAMHGYQPGCIITDLDEKIQHATSKMFPNSNHRLCKRHILKKVPQKLSDVCLKFKEFHHEFSDCICKSRTESEFENNWTELVLKYSLRSNEWVSSLYKQRHSWVPAYVTGIFSAGVLTEWHVEGVYSIFDMYINENTTLKEFIKQYETALRVMLEKEGDEEYKMICSKPELRTPVPMEQQAAEFYTRVMFLKFQKEFIRSLACIAMLVSDCGGLELYTVKETMHDDSGSGVIFRREDNVANCSCHFFESDGILCRHALTIFKIKQIFIIPDRYILRRWTKFAKNGKASEDDAIRPNDEDATSVVARFNSMFSEAIEIADKAALSKETYLMAIKFLRELNVKVGATPIDANVSIEEENVRQDSYKKGH</sequence>
<protein>
    <recommendedName>
        <fullName evidence="6">Protein FAR1-RELATED SEQUENCE</fullName>
    </recommendedName>
</protein>
<keyword evidence="9" id="KW-1185">Reference proteome</keyword>
<name>A0A6J0PPL5_ELAGV</name>
<dbReference type="InterPro" id="IPR006564">
    <property type="entry name" value="Znf_PMZ"/>
</dbReference>
<evidence type="ECO:0000256" key="1">
    <source>
        <dbReference type="ARBA" id="ARBA00005889"/>
    </source>
</evidence>
<dbReference type="PROSITE" id="PS50966">
    <property type="entry name" value="ZF_SWIM"/>
    <property type="match status" value="1"/>
</dbReference>
<accession>A0A6J0PPL5</accession>
<dbReference type="AlphaFoldDB" id="A0A6J0PPL5"/>
<evidence type="ECO:0000256" key="5">
    <source>
        <dbReference type="PROSITE-ProRule" id="PRU00325"/>
    </source>
</evidence>
<dbReference type="InterPro" id="IPR031052">
    <property type="entry name" value="FHY3/FAR1"/>
</dbReference>
<dbReference type="Pfam" id="PF03101">
    <property type="entry name" value="FAR1"/>
    <property type="match status" value="1"/>
</dbReference>
<dbReference type="Proteomes" id="UP000504607">
    <property type="component" value="Chromosome 12"/>
</dbReference>
<keyword evidence="2 6" id="KW-0479">Metal-binding</keyword>
<comment type="similarity">
    <text evidence="1 6">Belongs to the FHY3/FAR1 family.</text>
</comment>
<feature type="region of interest" description="Disordered" evidence="7">
    <location>
        <begin position="1"/>
        <end position="28"/>
    </location>
</feature>
<dbReference type="GO" id="GO:0008270">
    <property type="term" value="F:zinc ion binding"/>
    <property type="evidence" value="ECO:0007669"/>
    <property type="project" value="UniProtKB-UniRule"/>
</dbReference>
<reference evidence="10 11" key="1">
    <citation type="submission" date="2025-04" db="UniProtKB">
        <authorList>
            <consortium name="RefSeq"/>
        </authorList>
    </citation>
    <scope>IDENTIFICATION</scope>
</reference>
<feature type="compositionally biased region" description="Acidic residues" evidence="7">
    <location>
        <begin position="11"/>
        <end position="26"/>
    </location>
</feature>
<evidence type="ECO:0000313" key="11">
    <source>
        <dbReference type="RefSeq" id="XP_010935482.1"/>
    </source>
</evidence>
<keyword evidence="6" id="KW-0539">Nucleus</keyword>
<comment type="subcellular location">
    <subcellularLocation>
        <location evidence="6">Nucleus</location>
    </subcellularLocation>
</comment>
<evidence type="ECO:0000313" key="10">
    <source>
        <dbReference type="RefSeq" id="XP_010935481.1"/>
    </source>
</evidence>
<dbReference type="RefSeq" id="XP_010935481.1">
    <property type="nucleotide sequence ID" value="XM_010937179.3"/>
</dbReference>
<evidence type="ECO:0000313" key="12">
    <source>
        <dbReference type="RefSeq" id="XP_019709512.1"/>
    </source>
</evidence>
<gene>
    <name evidence="10 11 12 13" type="primary">LOC105055391</name>
</gene>
<evidence type="ECO:0000313" key="13">
    <source>
        <dbReference type="RefSeq" id="XP_029123493.1"/>
    </source>
</evidence>
<evidence type="ECO:0000256" key="2">
    <source>
        <dbReference type="ARBA" id="ARBA00022723"/>
    </source>
</evidence>
<dbReference type="RefSeq" id="XP_029123493.1">
    <property type="nucleotide sequence ID" value="XM_029267660.1"/>
</dbReference>
<evidence type="ECO:0000256" key="3">
    <source>
        <dbReference type="ARBA" id="ARBA00022771"/>
    </source>
</evidence>
<dbReference type="GO" id="GO:0006355">
    <property type="term" value="P:regulation of DNA-templated transcription"/>
    <property type="evidence" value="ECO:0007669"/>
    <property type="project" value="UniProtKB-UniRule"/>
</dbReference>
<dbReference type="GeneID" id="105055391"/>
<dbReference type="GO" id="GO:0005634">
    <property type="term" value="C:nucleus"/>
    <property type="evidence" value="ECO:0007669"/>
    <property type="project" value="UniProtKB-SubCell"/>
</dbReference>
<feature type="domain" description="SWIM-type" evidence="8">
    <location>
        <begin position="530"/>
        <end position="578"/>
    </location>
</feature>
<dbReference type="Pfam" id="PF10551">
    <property type="entry name" value="MULE"/>
    <property type="match status" value="1"/>
</dbReference>
<proteinExistence type="inferred from homology"/>
<dbReference type="SMART" id="SM00575">
    <property type="entry name" value="ZnF_PMZ"/>
    <property type="match status" value="1"/>
</dbReference>